<dbReference type="EMBL" id="JAXLQG010000011">
    <property type="protein sequence ID" value="KAK5534553.1"/>
    <property type="molecule type" value="Genomic_DNA"/>
</dbReference>
<name>A0AAV9Q5K4_9PEZI</name>
<dbReference type="AlphaFoldDB" id="A0AAV9Q5K4"/>
<reference evidence="2 3" key="1">
    <citation type="submission" date="2023-06" db="EMBL/GenBank/DDBJ databases">
        <title>Black Yeasts Isolated from many extreme environments.</title>
        <authorList>
            <person name="Coleine C."/>
            <person name="Stajich J.E."/>
            <person name="Selbmann L."/>
        </authorList>
    </citation>
    <scope>NUCLEOTIDE SEQUENCE [LARGE SCALE GENOMIC DNA]</scope>
    <source>
        <strain evidence="2 3">CCFEE 5887</strain>
    </source>
</reference>
<keyword evidence="3" id="KW-1185">Reference proteome</keyword>
<accession>A0AAV9Q5K4</accession>
<evidence type="ECO:0000313" key="2">
    <source>
        <dbReference type="EMBL" id="KAK5534553.1"/>
    </source>
</evidence>
<feature type="compositionally biased region" description="Polar residues" evidence="1">
    <location>
        <begin position="71"/>
        <end position="80"/>
    </location>
</feature>
<feature type="compositionally biased region" description="Low complexity" evidence="1">
    <location>
        <begin position="100"/>
        <end position="114"/>
    </location>
</feature>
<evidence type="ECO:0000256" key="1">
    <source>
        <dbReference type="SAM" id="MobiDB-lite"/>
    </source>
</evidence>
<feature type="region of interest" description="Disordered" evidence="1">
    <location>
        <begin position="50"/>
        <end position="127"/>
    </location>
</feature>
<proteinExistence type="predicted"/>
<organism evidence="2 3">
    <name type="scientific">Vermiconidia calcicola</name>
    <dbReference type="NCBI Taxonomy" id="1690605"/>
    <lineage>
        <taxon>Eukaryota</taxon>
        <taxon>Fungi</taxon>
        <taxon>Dikarya</taxon>
        <taxon>Ascomycota</taxon>
        <taxon>Pezizomycotina</taxon>
        <taxon>Dothideomycetes</taxon>
        <taxon>Dothideomycetidae</taxon>
        <taxon>Mycosphaerellales</taxon>
        <taxon>Extremaceae</taxon>
        <taxon>Vermiconidia</taxon>
    </lineage>
</organism>
<evidence type="ECO:0000313" key="3">
    <source>
        <dbReference type="Proteomes" id="UP001345827"/>
    </source>
</evidence>
<protein>
    <submittedName>
        <fullName evidence="2">Uncharacterized protein</fullName>
    </submittedName>
</protein>
<sequence>MHSWTVEETRTLLDSINALTDKDTPLTTDSIYKEFKGSFVKELLGSWDQHRDQVQRNNNTRKRTRDESQEVGESNSTRSPSLKLRLSNKRAQPELHSYNEQSESELSSPTSSGPQNPPDDDGDDREVDGIEAQNTVSGRIHMPVEPWESNLLSHIRGFIHSNIHDHPPDHEHIRDTLEKAREDTEQGIKCFLLGRPPVRLTPSSMTESAKELSCLLLREGGGRRLESGLKTLYSGPGMTVELLLRVYAAAAMYRWVFLWSDESWDVPIPSGMCKILGIYEQLNQDLIAKIKLENRLKHLESMVKPNLPQRAQNCQVKLYEVFDSLCGTLAKCQRSESSTEYSFSKRHEQQVRWEELLNGVFLDLLHLKLTMLKSPMSYLWRFPKQGGAFKAEWMKSAHNPEASIPEGSLVYVCLSPALFCSGRTSDARPTLVAAALVVVEGFAV</sequence>
<gene>
    <name evidence="2" type="ORF">LTR25_006585</name>
</gene>
<dbReference type="Proteomes" id="UP001345827">
    <property type="component" value="Unassembled WGS sequence"/>
</dbReference>
<comment type="caution">
    <text evidence="2">The sequence shown here is derived from an EMBL/GenBank/DDBJ whole genome shotgun (WGS) entry which is preliminary data.</text>
</comment>